<gene>
    <name evidence="2" type="ORF">ENT87_05685</name>
    <name evidence="3" type="ORF">ENU30_07195</name>
</gene>
<evidence type="ECO:0000313" key="3">
    <source>
        <dbReference type="EMBL" id="HGQ18738.1"/>
    </source>
</evidence>
<name>A0A7J3I8F8_9CREN</name>
<keyword evidence="2" id="KW-0378">Hydrolase</keyword>
<protein>
    <submittedName>
        <fullName evidence="2">Alpha/beta fold hydrolase</fullName>
    </submittedName>
</protein>
<dbReference type="SUPFAM" id="SSF53474">
    <property type="entry name" value="alpha/beta-Hydrolases"/>
    <property type="match status" value="1"/>
</dbReference>
<dbReference type="GO" id="GO:0052689">
    <property type="term" value="F:carboxylic ester hydrolase activity"/>
    <property type="evidence" value="ECO:0007669"/>
    <property type="project" value="InterPro"/>
</dbReference>
<proteinExistence type="predicted"/>
<evidence type="ECO:0000313" key="2">
    <source>
        <dbReference type="EMBL" id="HGN37019.1"/>
    </source>
</evidence>
<dbReference type="InterPro" id="IPR029058">
    <property type="entry name" value="AB_hydrolase_fold"/>
</dbReference>
<feature type="domain" description="Serine aminopeptidase S33" evidence="1">
    <location>
        <begin position="178"/>
        <end position="231"/>
    </location>
</feature>
<organism evidence="2">
    <name type="scientific">Ignisphaera aggregans</name>
    <dbReference type="NCBI Taxonomy" id="334771"/>
    <lineage>
        <taxon>Archaea</taxon>
        <taxon>Thermoproteota</taxon>
        <taxon>Thermoprotei</taxon>
        <taxon>Desulfurococcales</taxon>
        <taxon>Desulfurococcaceae</taxon>
        <taxon>Ignisphaera</taxon>
    </lineage>
</organism>
<dbReference type="PANTHER" id="PTHR22946">
    <property type="entry name" value="DIENELACTONE HYDROLASE DOMAIN-CONTAINING PROTEIN-RELATED"/>
    <property type="match status" value="1"/>
</dbReference>
<dbReference type="Gene3D" id="3.40.50.1820">
    <property type="entry name" value="alpha/beta hydrolase"/>
    <property type="match status" value="1"/>
</dbReference>
<evidence type="ECO:0000259" key="1">
    <source>
        <dbReference type="Pfam" id="PF12146"/>
    </source>
</evidence>
<dbReference type="PIRSF" id="PIRSF017388">
    <property type="entry name" value="Esterase_lipase"/>
    <property type="match status" value="1"/>
</dbReference>
<accession>A0A7J3I8F8</accession>
<dbReference type="EMBL" id="DTBZ01000133">
    <property type="protein sequence ID" value="HGQ18738.1"/>
    <property type="molecule type" value="Genomic_DNA"/>
</dbReference>
<dbReference type="InterPro" id="IPR012354">
    <property type="entry name" value="Esterase_lipase"/>
</dbReference>
<dbReference type="AlphaFoldDB" id="A0A7J3I8F8"/>
<dbReference type="Pfam" id="PF12146">
    <property type="entry name" value="Hydrolase_4"/>
    <property type="match status" value="2"/>
</dbReference>
<dbReference type="InterPro" id="IPR022742">
    <property type="entry name" value="Hydrolase_4"/>
</dbReference>
<comment type="caution">
    <text evidence="2">The sequence shown here is derived from an EMBL/GenBank/DDBJ whole genome shotgun (WGS) entry which is preliminary data.</text>
</comment>
<feature type="domain" description="Serine aminopeptidase S33" evidence="1">
    <location>
        <begin position="27"/>
        <end position="145"/>
    </location>
</feature>
<sequence>MVCVEKPLTFLSSGFELSAYLHTPTPEPSTMVLMLHGFTGNKIEANRLFVDIARALCGIGLSVFRFDYRCHGESPLPFEEFKLDYAIEDAENALNFIEKAYRPKRIGVVGLSMGGHIAIKIASKHQDRISAMVLLAPAVDFGKLVEGAKGVAQKVGEYYVFGPHRLKEEGVMSIVKSNAMELAESISIPVLIVHAKNDTAVPYRQSEEFFNRLKSLEKRLVLLDEGEHVFLTYSSRSRVIDEVANWFKNRLAIS</sequence>
<dbReference type="InterPro" id="IPR050261">
    <property type="entry name" value="FrsA_esterase"/>
</dbReference>
<reference evidence="2" key="1">
    <citation type="journal article" date="2020" name="mSystems">
        <title>Genome- and Community-Level Interaction Insights into Carbon Utilization and Element Cycling Functions of Hydrothermarchaeota in Hydrothermal Sediment.</title>
        <authorList>
            <person name="Zhou Z."/>
            <person name="Liu Y."/>
            <person name="Xu W."/>
            <person name="Pan J."/>
            <person name="Luo Z.H."/>
            <person name="Li M."/>
        </authorList>
    </citation>
    <scope>NUCLEOTIDE SEQUENCE [LARGE SCALE GENOMIC DNA]</scope>
    <source>
        <strain evidence="2">SpSt-618</strain>
        <strain evidence="3">SpSt-657</strain>
    </source>
</reference>
<dbReference type="EMBL" id="DTAI01000163">
    <property type="protein sequence ID" value="HGN37019.1"/>
    <property type="molecule type" value="Genomic_DNA"/>
</dbReference>